<dbReference type="SUPFAM" id="SSF51206">
    <property type="entry name" value="cAMP-binding domain-like"/>
    <property type="match status" value="1"/>
</dbReference>
<keyword evidence="4" id="KW-1185">Reference proteome</keyword>
<dbReference type="GO" id="GO:0098855">
    <property type="term" value="C:HCN channel complex"/>
    <property type="evidence" value="ECO:0007669"/>
    <property type="project" value="TreeGrafter"/>
</dbReference>
<feature type="non-terminal residue" evidence="3">
    <location>
        <position position="547"/>
    </location>
</feature>
<gene>
    <name evidence="3" type="ORF">GSLYS_00001837001</name>
</gene>
<organism evidence="3 4">
    <name type="scientific">Lymnaea stagnalis</name>
    <name type="common">Great pond snail</name>
    <name type="synonym">Helix stagnalis</name>
    <dbReference type="NCBI Taxonomy" id="6523"/>
    <lineage>
        <taxon>Eukaryota</taxon>
        <taxon>Metazoa</taxon>
        <taxon>Spiralia</taxon>
        <taxon>Lophotrochozoa</taxon>
        <taxon>Mollusca</taxon>
        <taxon>Gastropoda</taxon>
        <taxon>Heterobranchia</taxon>
        <taxon>Euthyneura</taxon>
        <taxon>Panpulmonata</taxon>
        <taxon>Hygrophila</taxon>
        <taxon>Lymnaeoidea</taxon>
        <taxon>Lymnaeidae</taxon>
        <taxon>Lymnaea</taxon>
    </lineage>
</organism>
<dbReference type="InterPro" id="IPR000595">
    <property type="entry name" value="cNMP-bd_dom"/>
</dbReference>
<keyword evidence="1" id="KW-0812">Transmembrane</keyword>
<comment type="caution">
    <text evidence="3">The sequence shown here is derived from an EMBL/GenBank/DDBJ whole genome shotgun (WGS) entry which is preliminary data.</text>
</comment>
<keyword evidence="1" id="KW-0472">Membrane</keyword>
<feature type="transmembrane region" description="Helical" evidence="1">
    <location>
        <begin position="147"/>
        <end position="165"/>
    </location>
</feature>
<evidence type="ECO:0000256" key="1">
    <source>
        <dbReference type="SAM" id="Phobius"/>
    </source>
</evidence>
<feature type="transmembrane region" description="Helical" evidence="1">
    <location>
        <begin position="171"/>
        <end position="194"/>
    </location>
</feature>
<dbReference type="GO" id="GO:0003254">
    <property type="term" value="P:regulation of membrane depolarization"/>
    <property type="evidence" value="ECO:0007669"/>
    <property type="project" value="TreeGrafter"/>
</dbReference>
<evidence type="ECO:0000259" key="2">
    <source>
        <dbReference type="PROSITE" id="PS50042"/>
    </source>
</evidence>
<proteinExistence type="predicted"/>
<dbReference type="GO" id="GO:0005249">
    <property type="term" value="F:voltage-gated potassium channel activity"/>
    <property type="evidence" value="ECO:0007669"/>
    <property type="project" value="TreeGrafter"/>
</dbReference>
<feature type="transmembrane region" description="Helical" evidence="1">
    <location>
        <begin position="87"/>
        <end position="105"/>
    </location>
</feature>
<dbReference type="GO" id="GO:0035725">
    <property type="term" value="P:sodium ion transmembrane transport"/>
    <property type="evidence" value="ECO:0007669"/>
    <property type="project" value="TreeGrafter"/>
</dbReference>
<feature type="transmembrane region" description="Helical" evidence="1">
    <location>
        <begin position="111"/>
        <end position="140"/>
    </location>
</feature>
<sequence>MAEEAADKDCEMIKVGGIKNMWKIPPCIIYIVTKSEIRGIIYKVTKSEIRGIIYVVTKSEIGGIIYIVTKSEIRGIIYIVTKSEIRGIIYIVTKSAIGGIIYILTKSELRGIIYIVTKSAIGGIIYIVTKSAIGGIIYIVTKSAIGGIIYIVTKSAIGGIIYIVTKSAIGGIIYIVTKSAIGGIIYILGVNVLLNLIKRYIRDRLTTGCDMGRGFVRANELAIRLIDHLSDDANVQHMIRASAEKAKMSVLRELGLLQGLHPDIALGVKTCQAIRSVLNVMRDAMHHLMEEGGIDEAEGLLFIKAMFPYFQVIESKMKRLMAAPPTLEIPSTKKILSAIPWIDGDQSMVEFINNLAEERLYNYGDIILRFGDQPDGIYFIISGLVKVEAFLKTESGVASNNMQTLDFLSTGNVIGEISVLTQKPRTATLTCETSVKTLYLSTADLKEVCEQFRDSTPPLLGRLWKVCAVRISINILANVASYHGMRKETLLARLENAELEHVDEVTNQFEITPQMIDVILIMGEAYDVQTREKFVGPCYIPKTVFSL</sequence>
<dbReference type="CDD" id="cd00038">
    <property type="entry name" value="CAP_ED"/>
    <property type="match status" value="1"/>
</dbReference>
<dbReference type="PROSITE" id="PS50042">
    <property type="entry name" value="CNMP_BINDING_3"/>
    <property type="match status" value="1"/>
</dbReference>
<feature type="domain" description="Cyclic nucleotide-binding" evidence="2">
    <location>
        <begin position="345"/>
        <end position="448"/>
    </location>
</feature>
<accession>A0AAV2H1Y0</accession>
<dbReference type="Pfam" id="PF00027">
    <property type="entry name" value="cNMP_binding"/>
    <property type="match status" value="1"/>
</dbReference>
<dbReference type="PROSITE" id="PS00889">
    <property type="entry name" value="CNMP_BINDING_2"/>
    <property type="match status" value="1"/>
</dbReference>
<dbReference type="InterPro" id="IPR018490">
    <property type="entry name" value="cNMP-bd_dom_sf"/>
</dbReference>
<dbReference type="EMBL" id="CAXITT010000020">
    <property type="protein sequence ID" value="CAL1527667.1"/>
    <property type="molecule type" value="Genomic_DNA"/>
</dbReference>
<evidence type="ECO:0000313" key="4">
    <source>
        <dbReference type="Proteomes" id="UP001497497"/>
    </source>
</evidence>
<name>A0AAV2H1Y0_LYMST</name>
<reference evidence="3 4" key="1">
    <citation type="submission" date="2024-04" db="EMBL/GenBank/DDBJ databases">
        <authorList>
            <consortium name="Genoscope - CEA"/>
            <person name="William W."/>
        </authorList>
    </citation>
    <scope>NUCLEOTIDE SEQUENCE [LARGE SCALE GENOMIC DNA]</scope>
</reference>
<dbReference type="InterPro" id="IPR018488">
    <property type="entry name" value="cNMP-bd_CS"/>
</dbReference>
<keyword evidence="1" id="KW-1133">Transmembrane helix</keyword>
<dbReference type="InterPro" id="IPR051413">
    <property type="entry name" value="K/Na_HCN_channel"/>
</dbReference>
<dbReference type="Proteomes" id="UP001497497">
    <property type="component" value="Unassembled WGS sequence"/>
</dbReference>
<evidence type="ECO:0000313" key="3">
    <source>
        <dbReference type="EMBL" id="CAL1527667.1"/>
    </source>
</evidence>
<dbReference type="PANTHER" id="PTHR45689:SF5">
    <property type="entry name" value="I[[H]] CHANNEL, ISOFORM E"/>
    <property type="match status" value="1"/>
</dbReference>
<dbReference type="InterPro" id="IPR014710">
    <property type="entry name" value="RmlC-like_jellyroll"/>
</dbReference>
<dbReference type="AlphaFoldDB" id="A0AAV2H1Y0"/>
<dbReference type="Gene3D" id="2.60.120.10">
    <property type="entry name" value="Jelly Rolls"/>
    <property type="match status" value="1"/>
</dbReference>
<dbReference type="PANTHER" id="PTHR45689">
    <property type="entry name" value="I[[H]] CHANNEL, ISOFORM E"/>
    <property type="match status" value="1"/>
</dbReference>
<protein>
    <recommendedName>
        <fullName evidence="2">Cyclic nucleotide-binding domain-containing protein</fullName>
    </recommendedName>
</protein>